<dbReference type="InterPro" id="IPR041885">
    <property type="entry name" value="MAN1_winged_helix_dom"/>
</dbReference>
<gene>
    <name evidence="10" type="ORF">WHR41_08612</name>
</gene>
<evidence type="ECO:0000256" key="3">
    <source>
        <dbReference type="ARBA" id="ARBA00022692"/>
    </source>
</evidence>
<dbReference type="GO" id="GO:0003682">
    <property type="term" value="F:chromatin binding"/>
    <property type="evidence" value="ECO:0007669"/>
    <property type="project" value="InterPro"/>
</dbReference>
<feature type="domain" description="HeH/LEM" evidence="9">
    <location>
        <begin position="13"/>
        <end position="46"/>
    </location>
</feature>
<dbReference type="InterPro" id="IPR025856">
    <property type="entry name" value="HeH/LEM_domain"/>
</dbReference>
<feature type="region of interest" description="Disordered" evidence="7">
    <location>
        <begin position="58"/>
        <end position="238"/>
    </location>
</feature>
<organism evidence="10 11">
    <name type="scientific">Cladosporium halotolerans</name>
    <dbReference type="NCBI Taxonomy" id="1052096"/>
    <lineage>
        <taxon>Eukaryota</taxon>
        <taxon>Fungi</taxon>
        <taxon>Dikarya</taxon>
        <taxon>Ascomycota</taxon>
        <taxon>Pezizomycotina</taxon>
        <taxon>Dothideomycetes</taxon>
        <taxon>Dothideomycetidae</taxon>
        <taxon>Cladosporiales</taxon>
        <taxon>Cladosporiaceae</taxon>
        <taxon>Cladosporium</taxon>
    </lineage>
</organism>
<keyword evidence="4" id="KW-1133">Transmembrane helix</keyword>
<dbReference type="InterPro" id="IPR018996">
    <property type="entry name" value="Man1/Src1-like_C"/>
</dbReference>
<accession>A0AB34KI87</accession>
<protein>
    <recommendedName>
        <fullName evidence="12">Sister chromatid separation protein</fullName>
    </recommendedName>
</protein>
<dbReference type="EMBL" id="JAAQHG020000045">
    <property type="protein sequence ID" value="KAL1582694.1"/>
    <property type="molecule type" value="Genomic_DNA"/>
</dbReference>
<feature type="compositionally biased region" description="Basic and acidic residues" evidence="7">
    <location>
        <begin position="144"/>
        <end position="156"/>
    </location>
</feature>
<evidence type="ECO:0000313" key="11">
    <source>
        <dbReference type="Proteomes" id="UP000803884"/>
    </source>
</evidence>
<evidence type="ECO:0000256" key="7">
    <source>
        <dbReference type="SAM" id="MobiDB-lite"/>
    </source>
</evidence>
<feature type="compositionally biased region" description="Acidic residues" evidence="7">
    <location>
        <begin position="80"/>
        <end position="90"/>
    </location>
</feature>
<keyword evidence="5" id="KW-0472">Membrane</keyword>
<keyword evidence="11" id="KW-1185">Reference proteome</keyword>
<keyword evidence="6" id="KW-0539">Nucleus</keyword>
<dbReference type="GeneID" id="96010054"/>
<evidence type="ECO:0000259" key="8">
    <source>
        <dbReference type="Pfam" id="PF09402"/>
    </source>
</evidence>
<evidence type="ECO:0000313" key="10">
    <source>
        <dbReference type="EMBL" id="KAL1582694.1"/>
    </source>
</evidence>
<dbReference type="PANTHER" id="PTHR47808">
    <property type="entry name" value="INNER NUCLEAR MEMBRANE PROTEIN HEH2-RELATED"/>
    <property type="match status" value="1"/>
</dbReference>
<dbReference type="InterPro" id="IPR011015">
    <property type="entry name" value="LEM/LEM-like_dom_sf"/>
</dbReference>
<proteinExistence type="predicted"/>
<feature type="domain" description="Man1/Src1-like C-terminal" evidence="8">
    <location>
        <begin position="310"/>
        <end position="628"/>
    </location>
</feature>
<keyword evidence="2" id="KW-0597">Phosphoprotein</keyword>
<dbReference type="GO" id="GO:0034399">
    <property type="term" value="C:nuclear periphery"/>
    <property type="evidence" value="ECO:0007669"/>
    <property type="project" value="TreeGrafter"/>
</dbReference>
<dbReference type="AlphaFoldDB" id="A0AB34KI87"/>
<dbReference type="PANTHER" id="PTHR47808:SF2">
    <property type="entry name" value="LEM DOMAIN-CONTAINING PROTEIN 2"/>
    <property type="match status" value="1"/>
</dbReference>
<dbReference type="Pfam" id="PF12949">
    <property type="entry name" value="HeH"/>
    <property type="match status" value="1"/>
</dbReference>
<dbReference type="GO" id="GO:0071763">
    <property type="term" value="P:nuclear membrane organization"/>
    <property type="evidence" value="ECO:0007669"/>
    <property type="project" value="TreeGrafter"/>
</dbReference>
<evidence type="ECO:0000256" key="2">
    <source>
        <dbReference type="ARBA" id="ARBA00022553"/>
    </source>
</evidence>
<dbReference type="GO" id="GO:0005637">
    <property type="term" value="C:nuclear inner membrane"/>
    <property type="evidence" value="ECO:0007669"/>
    <property type="project" value="UniProtKB-SubCell"/>
</dbReference>
<feature type="compositionally biased region" description="Basic residues" evidence="7">
    <location>
        <begin position="58"/>
        <end position="67"/>
    </location>
</feature>
<evidence type="ECO:0000256" key="4">
    <source>
        <dbReference type="ARBA" id="ARBA00022989"/>
    </source>
</evidence>
<evidence type="ECO:0000256" key="5">
    <source>
        <dbReference type="ARBA" id="ARBA00023136"/>
    </source>
</evidence>
<name>A0AB34KI87_9PEZI</name>
<keyword evidence="3" id="KW-0812">Transmembrane</keyword>
<dbReference type="Gene3D" id="1.10.720.40">
    <property type="match status" value="1"/>
</dbReference>
<feature type="compositionally biased region" description="Basic and acidic residues" evidence="7">
    <location>
        <begin position="219"/>
        <end position="237"/>
    </location>
</feature>
<dbReference type="Pfam" id="PF09402">
    <property type="entry name" value="MSC"/>
    <property type="match status" value="1"/>
</dbReference>
<dbReference type="Proteomes" id="UP000803884">
    <property type="component" value="Unassembled WGS sequence"/>
</dbReference>
<dbReference type="Gene3D" id="1.10.10.1180">
    <property type="entry name" value="MAN1, winged-helix domain"/>
    <property type="match status" value="1"/>
</dbReference>
<dbReference type="CDD" id="cd12935">
    <property type="entry name" value="LEM_like"/>
    <property type="match status" value="1"/>
</dbReference>
<comment type="subcellular location">
    <subcellularLocation>
        <location evidence="1">Nucleus inner membrane</location>
    </subcellularLocation>
</comment>
<sequence length="685" mass="76191">MEDQAYLEQGFDPSTLTVPRLRSILVAHGVDYPASSKKAQLVDIFTENVAPQARRLRAANARVRRTSRGIENMPSQGSTADEDEEEEEEPAPPRSALRSSRRSTRARTEEAQEVEPTPRAARHTTAPPQGVAPTPRRVSTKHARPVEPVEEPEPKRPASRKSLADVATPVAKRDGRARDETSPFSNQNVFQSGGSPPAPRTTDRRRTTYGSTRTVSRTRSREARRRTEEHRPLREQTDGVVVPTRRTFEVPVTRAPKVEQHEEVEPDEEFTPEEEQALVQAEQAGNLVPARRKTKKPGSSAAKVGPAALFTALLAGLATLYRQEKLQVGYCGVGHPSTEIAGQEIPEWADIARPVCEPCPPHAYCHENLQTECEPGFILTPLPLSFGGAIPLPPTCEPDSARERKVQAIKARAVEKLREQNAKYECNEAPQPELKENELKKAINTLIPKKKMSNQEFEDLWSSALGEIQNSDEITSGSDGVTGFTLRSNSLARIPLSCAVRRSLRATLRQYLWQLVGFLLLSSSTLYGRHRITDSRETEVRAKQLAGLALRKLNEQASLHAQDPAAWGESYISMAQLRDDVLRDEFSAARRKKLWEKVQKKVEANSNVRPMVREGRTGDVGRVWEWIGAVGAIESPYAADRRKSGGGFRDSLGSLAGEKLIEPGMAEVKDEGRMVSKWEEKKPYF</sequence>
<dbReference type="RefSeq" id="XP_069225801.1">
    <property type="nucleotide sequence ID" value="XM_069377216.1"/>
</dbReference>
<feature type="compositionally biased region" description="Basic and acidic residues" evidence="7">
    <location>
        <begin position="171"/>
        <end position="181"/>
    </location>
</feature>
<evidence type="ECO:0000256" key="1">
    <source>
        <dbReference type="ARBA" id="ARBA00004540"/>
    </source>
</evidence>
<comment type="caution">
    <text evidence="10">The sequence shown here is derived from an EMBL/GenBank/DDBJ whole genome shotgun (WGS) entry which is preliminary data.</text>
</comment>
<dbReference type="InterPro" id="IPR044780">
    <property type="entry name" value="Heh2/Src1"/>
</dbReference>
<evidence type="ECO:0000256" key="6">
    <source>
        <dbReference type="ARBA" id="ARBA00023242"/>
    </source>
</evidence>
<reference evidence="10 11" key="1">
    <citation type="journal article" date="2020" name="Microbiol. Resour. Announc.">
        <title>Draft Genome Sequence of a Cladosporium Species Isolated from the Mesophotic Ascidian Didemnum maculosum.</title>
        <authorList>
            <person name="Gioti A."/>
            <person name="Siaperas R."/>
            <person name="Nikolaivits E."/>
            <person name="Le Goff G."/>
            <person name="Ouazzani J."/>
            <person name="Kotoulas G."/>
            <person name="Topakas E."/>
        </authorList>
    </citation>
    <scope>NUCLEOTIDE SEQUENCE [LARGE SCALE GENOMIC DNA]</scope>
    <source>
        <strain evidence="10 11">TM138-S3</strain>
    </source>
</reference>
<evidence type="ECO:0000259" key="9">
    <source>
        <dbReference type="Pfam" id="PF12949"/>
    </source>
</evidence>
<feature type="compositionally biased region" description="Polar residues" evidence="7">
    <location>
        <begin position="182"/>
        <end position="194"/>
    </location>
</feature>
<evidence type="ECO:0008006" key="12">
    <source>
        <dbReference type="Google" id="ProtNLM"/>
    </source>
</evidence>
<dbReference type="GO" id="GO:0005783">
    <property type="term" value="C:endoplasmic reticulum"/>
    <property type="evidence" value="ECO:0007669"/>
    <property type="project" value="TreeGrafter"/>
</dbReference>